<evidence type="ECO:0000313" key="4">
    <source>
        <dbReference type="Proteomes" id="UP000652761"/>
    </source>
</evidence>
<dbReference type="PANTHER" id="PTHR33223:SF10">
    <property type="entry name" value="AMINOTRANSFERASE-LIKE PLANT MOBILE DOMAIN-CONTAINING PROTEIN"/>
    <property type="match status" value="1"/>
</dbReference>
<organism evidence="3 4">
    <name type="scientific">Colocasia esculenta</name>
    <name type="common">Wild taro</name>
    <name type="synonym">Arum esculentum</name>
    <dbReference type="NCBI Taxonomy" id="4460"/>
    <lineage>
        <taxon>Eukaryota</taxon>
        <taxon>Viridiplantae</taxon>
        <taxon>Streptophyta</taxon>
        <taxon>Embryophyta</taxon>
        <taxon>Tracheophyta</taxon>
        <taxon>Spermatophyta</taxon>
        <taxon>Magnoliopsida</taxon>
        <taxon>Liliopsida</taxon>
        <taxon>Araceae</taxon>
        <taxon>Aroideae</taxon>
        <taxon>Colocasieae</taxon>
        <taxon>Colocasia</taxon>
    </lineage>
</organism>
<reference evidence="3" key="1">
    <citation type="submission" date="2017-07" db="EMBL/GenBank/DDBJ databases">
        <title>Taro Niue Genome Assembly and Annotation.</title>
        <authorList>
            <person name="Atibalentja N."/>
            <person name="Keating K."/>
            <person name="Fields C.J."/>
        </authorList>
    </citation>
    <scope>NUCLEOTIDE SEQUENCE</scope>
    <source>
        <strain evidence="3">Niue_2</strain>
        <tissue evidence="3">Leaf</tissue>
    </source>
</reference>
<dbReference type="InterPro" id="IPR005162">
    <property type="entry name" value="Retrotrans_gag_dom"/>
</dbReference>
<evidence type="ECO:0000256" key="1">
    <source>
        <dbReference type="SAM" id="MobiDB-lite"/>
    </source>
</evidence>
<dbReference type="PANTHER" id="PTHR33223">
    <property type="entry name" value="CCHC-TYPE DOMAIN-CONTAINING PROTEIN"/>
    <property type="match status" value="1"/>
</dbReference>
<dbReference type="Proteomes" id="UP000652761">
    <property type="component" value="Unassembled WGS sequence"/>
</dbReference>
<name>A0A843UI60_COLES</name>
<protein>
    <recommendedName>
        <fullName evidence="2">Retrotransposon gag domain-containing protein</fullName>
    </recommendedName>
</protein>
<dbReference type="EMBL" id="NMUH01000574">
    <property type="protein sequence ID" value="MQL81550.1"/>
    <property type="molecule type" value="Genomic_DNA"/>
</dbReference>
<dbReference type="AlphaFoldDB" id="A0A843UI60"/>
<accession>A0A843UI60</accession>
<comment type="caution">
    <text evidence="3">The sequence shown here is derived from an EMBL/GenBank/DDBJ whole genome shotgun (WGS) entry which is preliminary data.</text>
</comment>
<dbReference type="Pfam" id="PF03732">
    <property type="entry name" value="Retrotrans_gag"/>
    <property type="match status" value="1"/>
</dbReference>
<feature type="domain" description="Retrotransposon gag" evidence="2">
    <location>
        <begin position="25"/>
        <end position="94"/>
    </location>
</feature>
<feature type="region of interest" description="Disordered" evidence="1">
    <location>
        <begin position="134"/>
        <end position="168"/>
    </location>
</feature>
<gene>
    <name evidence="3" type="ORF">Taro_014014</name>
</gene>
<dbReference type="OrthoDB" id="1737504at2759"/>
<evidence type="ECO:0000313" key="3">
    <source>
        <dbReference type="EMBL" id="MQL81550.1"/>
    </source>
</evidence>
<sequence length="168" mass="19300">MHHLDNFQGQVEMVNILDALKCRAFKSTFDDTALQWFKETPSRSVMSFPDLAQRFLDHFYNTVQHSLCTDDLWLVAQKEAELFRDYAKRFQLEVMKVIDLDLRTAVNILTRFCSNTPFVAPSRRNQLRQAQTSIRTRFDQQSTGPEEGEEGGTLGAQGEATGFELTTK</sequence>
<keyword evidence="4" id="KW-1185">Reference proteome</keyword>
<proteinExistence type="predicted"/>
<evidence type="ECO:0000259" key="2">
    <source>
        <dbReference type="Pfam" id="PF03732"/>
    </source>
</evidence>